<sequence>MNPYMAVLDQELSQSTDRRYVIIDPITNEILDDSQGFGYKSIQKAYEGFEYRCQSKTERDRQIQIRNRISQLLLERNDLSLQLEQLCFEKMPAKVLIQAEDITGILEELRINLKDYSIELSDLIRYL</sequence>
<proteinExistence type="predicted"/>
<dbReference type="RefSeq" id="WP_075817456.1">
    <property type="nucleotide sequence ID" value="NZ_CAJUTZ010000030.1"/>
</dbReference>
<dbReference type="AlphaFoldDB" id="A0A1U7NJ48"/>
<gene>
    <name evidence="1" type="ORF">BO222_00625</name>
</gene>
<name>A0A1U7NJ48_9FIRM</name>
<evidence type="ECO:0000313" key="2">
    <source>
        <dbReference type="Proteomes" id="UP000186341"/>
    </source>
</evidence>
<dbReference type="Proteomes" id="UP000186341">
    <property type="component" value="Unassembled WGS sequence"/>
</dbReference>
<accession>A0A1U7NJ48</accession>
<reference evidence="1 2" key="1">
    <citation type="submission" date="2016-11" db="EMBL/GenBank/DDBJ databases">
        <title>Description of two novel members of the family Erysipelotrichaceae: Ileibacterium lipovorans gen. nov., sp. nov. and Dubosiella newyorkensis, gen. nov., sp. nov.</title>
        <authorList>
            <person name="Cox L.M."/>
            <person name="Sohn J."/>
            <person name="Tyrrell K.L."/>
            <person name="Citron D.M."/>
            <person name="Lawson P.A."/>
            <person name="Patel N.B."/>
            <person name="Iizumi T."/>
            <person name="Perez-Perez G.I."/>
            <person name="Goldstein E.J."/>
            <person name="Blaser M.J."/>
        </authorList>
    </citation>
    <scope>NUCLEOTIDE SEQUENCE [LARGE SCALE GENOMIC DNA]</scope>
    <source>
        <strain evidence="1 2">NYU-BL-A3</strain>
    </source>
</reference>
<evidence type="ECO:0000313" key="1">
    <source>
        <dbReference type="EMBL" id="OLU43079.1"/>
    </source>
</evidence>
<dbReference type="GeneID" id="82201752"/>
<keyword evidence="2" id="KW-1185">Reference proteome</keyword>
<dbReference type="OrthoDB" id="2187474at2"/>
<comment type="caution">
    <text evidence="1">The sequence shown here is derived from an EMBL/GenBank/DDBJ whole genome shotgun (WGS) entry which is preliminary data.</text>
</comment>
<protein>
    <submittedName>
        <fullName evidence="1">Uncharacterized protein</fullName>
    </submittedName>
</protein>
<dbReference type="EMBL" id="MPJW01000025">
    <property type="protein sequence ID" value="OLU43079.1"/>
    <property type="molecule type" value="Genomic_DNA"/>
</dbReference>
<organism evidence="1 2">
    <name type="scientific">Ileibacterium valens</name>
    <dbReference type="NCBI Taxonomy" id="1862668"/>
    <lineage>
        <taxon>Bacteria</taxon>
        <taxon>Bacillati</taxon>
        <taxon>Bacillota</taxon>
        <taxon>Erysipelotrichia</taxon>
        <taxon>Erysipelotrichales</taxon>
        <taxon>Erysipelotrichaceae</taxon>
        <taxon>Ileibacterium</taxon>
    </lineage>
</organism>